<gene>
    <name evidence="9" type="ORF">H9882_04520</name>
</gene>
<dbReference type="PROSITE" id="PS50109">
    <property type="entry name" value="HIS_KIN"/>
    <property type="match status" value="1"/>
</dbReference>
<dbReference type="SUPFAM" id="SSF55874">
    <property type="entry name" value="ATPase domain of HSP90 chaperone/DNA topoisomerase II/histidine kinase"/>
    <property type="match status" value="1"/>
</dbReference>
<dbReference type="Proteomes" id="UP000713596">
    <property type="component" value="Unassembled WGS sequence"/>
</dbReference>
<keyword evidence="7" id="KW-0902">Two-component regulatory system</keyword>
<accession>A0A948WPJ5</accession>
<dbReference type="AlphaFoldDB" id="A0A948WPJ5"/>
<evidence type="ECO:0000313" key="9">
    <source>
        <dbReference type="EMBL" id="MBU3806137.1"/>
    </source>
</evidence>
<feature type="domain" description="Histidine kinase" evidence="8">
    <location>
        <begin position="44"/>
        <end position="258"/>
    </location>
</feature>
<dbReference type="CDD" id="cd00082">
    <property type="entry name" value="HisKA"/>
    <property type="match status" value="1"/>
</dbReference>
<dbReference type="SMART" id="SM00387">
    <property type="entry name" value="HATPase_c"/>
    <property type="match status" value="1"/>
</dbReference>
<dbReference type="InterPro" id="IPR005467">
    <property type="entry name" value="His_kinase_dom"/>
</dbReference>
<sequence>MAAILAVDDEKPILELIKKGLQKDGHTVTGYPSAEQVRKEQIAALAHDFKTPLTVVQGNADLLNETKLDAEQHLYTEYIQSGCQQMEVYLKALIDLSQADSGYPLQKEEIDLDDYLKRLRRQMEALWQTSKTHLQMEVRDLPATMRADSLLLERAILNVVNNALDYSPQGSFPYVLVTGDDNTLQLSVTDTGKGFSKQDLIHAQEPFYRADQSRSSGLHMGLGLFIAQTIVHQHGGELILANSEKTGGAKVTIRIPYE</sequence>
<dbReference type="SMART" id="SM00388">
    <property type="entry name" value="HisKA"/>
    <property type="match status" value="1"/>
</dbReference>
<dbReference type="InterPro" id="IPR003594">
    <property type="entry name" value="HATPase_dom"/>
</dbReference>
<dbReference type="Gene3D" id="3.30.565.10">
    <property type="entry name" value="Histidine kinase-like ATPase, C-terminal domain"/>
    <property type="match status" value="1"/>
</dbReference>
<evidence type="ECO:0000256" key="6">
    <source>
        <dbReference type="ARBA" id="ARBA00022777"/>
    </source>
</evidence>
<dbReference type="Pfam" id="PF02518">
    <property type="entry name" value="HATPase_c"/>
    <property type="match status" value="1"/>
</dbReference>
<evidence type="ECO:0000256" key="3">
    <source>
        <dbReference type="ARBA" id="ARBA00012438"/>
    </source>
</evidence>
<comment type="catalytic activity">
    <reaction evidence="1">
        <text>ATP + protein L-histidine = ADP + protein N-phospho-L-histidine.</text>
        <dbReference type="EC" id="2.7.13.3"/>
    </reaction>
</comment>
<evidence type="ECO:0000256" key="2">
    <source>
        <dbReference type="ARBA" id="ARBA00004370"/>
    </source>
</evidence>
<keyword evidence="5" id="KW-0808">Transferase</keyword>
<evidence type="ECO:0000256" key="4">
    <source>
        <dbReference type="ARBA" id="ARBA00022553"/>
    </source>
</evidence>
<dbReference type="PRINTS" id="PR00344">
    <property type="entry name" value="BCTRLSENSOR"/>
</dbReference>
<comment type="caution">
    <text evidence="9">The sequence shown here is derived from an EMBL/GenBank/DDBJ whole genome shotgun (WGS) entry which is preliminary data.</text>
</comment>
<evidence type="ECO:0000256" key="5">
    <source>
        <dbReference type="ARBA" id="ARBA00022679"/>
    </source>
</evidence>
<comment type="subcellular location">
    <subcellularLocation>
        <location evidence="2">Membrane</location>
    </subcellularLocation>
</comment>
<dbReference type="GO" id="GO:0004721">
    <property type="term" value="F:phosphoprotein phosphatase activity"/>
    <property type="evidence" value="ECO:0007669"/>
    <property type="project" value="TreeGrafter"/>
</dbReference>
<reference evidence="9" key="2">
    <citation type="submission" date="2021-04" db="EMBL/GenBank/DDBJ databases">
        <authorList>
            <person name="Gilroy R."/>
        </authorList>
    </citation>
    <scope>NUCLEOTIDE SEQUENCE</scope>
    <source>
        <strain evidence="9">B5_2728</strain>
    </source>
</reference>
<dbReference type="Gene3D" id="1.10.287.130">
    <property type="match status" value="1"/>
</dbReference>
<dbReference type="InterPro" id="IPR050351">
    <property type="entry name" value="BphY/WalK/GraS-like"/>
</dbReference>
<reference evidence="9" key="1">
    <citation type="journal article" date="2021" name="PeerJ">
        <title>Extensive microbial diversity within the chicken gut microbiome revealed by metagenomics and culture.</title>
        <authorList>
            <person name="Gilroy R."/>
            <person name="Ravi A."/>
            <person name="Getino M."/>
            <person name="Pursley I."/>
            <person name="Horton D.L."/>
            <person name="Alikhan N.F."/>
            <person name="Baker D."/>
            <person name="Gharbi K."/>
            <person name="Hall N."/>
            <person name="Watson M."/>
            <person name="Adriaenssens E.M."/>
            <person name="Foster-Nyarko E."/>
            <person name="Jarju S."/>
            <person name="Secka A."/>
            <person name="Antonio M."/>
            <person name="Oren A."/>
            <person name="Chaudhuri R.R."/>
            <person name="La Ragione R."/>
            <person name="Hildebrand F."/>
            <person name="Pallen M.J."/>
        </authorList>
    </citation>
    <scope>NUCLEOTIDE SEQUENCE</scope>
    <source>
        <strain evidence="9">B5_2728</strain>
    </source>
</reference>
<dbReference type="PANTHER" id="PTHR45453:SF1">
    <property type="entry name" value="PHOSPHATE REGULON SENSOR PROTEIN PHOR"/>
    <property type="match status" value="1"/>
</dbReference>
<dbReference type="InterPro" id="IPR003661">
    <property type="entry name" value="HisK_dim/P_dom"/>
</dbReference>
<dbReference type="EMBL" id="JAHLFP010000035">
    <property type="protein sequence ID" value="MBU3806137.1"/>
    <property type="molecule type" value="Genomic_DNA"/>
</dbReference>
<name>A0A948WPJ5_9FIRM</name>
<dbReference type="GO" id="GO:0016036">
    <property type="term" value="P:cellular response to phosphate starvation"/>
    <property type="evidence" value="ECO:0007669"/>
    <property type="project" value="TreeGrafter"/>
</dbReference>
<proteinExistence type="predicted"/>
<dbReference type="SUPFAM" id="SSF47384">
    <property type="entry name" value="Homodimeric domain of signal transducing histidine kinase"/>
    <property type="match status" value="1"/>
</dbReference>
<evidence type="ECO:0000256" key="1">
    <source>
        <dbReference type="ARBA" id="ARBA00000085"/>
    </source>
</evidence>
<organism evidence="9 10">
    <name type="scientific">Candidatus Allofournierella pullistercoris</name>
    <dbReference type="NCBI Taxonomy" id="2838597"/>
    <lineage>
        <taxon>Bacteria</taxon>
        <taxon>Bacillati</taxon>
        <taxon>Bacillota</taxon>
        <taxon>Clostridia</taxon>
        <taxon>Eubacteriales</taxon>
        <taxon>Oscillospiraceae</taxon>
        <taxon>Allofournierella</taxon>
    </lineage>
</organism>
<dbReference type="InterPro" id="IPR036890">
    <property type="entry name" value="HATPase_C_sf"/>
</dbReference>
<evidence type="ECO:0000259" key="8">
    <source>
        <dbReference type="PROSITE" id="PS50109"/>
    </source>
</evidence>
<dbReference type="PANTHER" id="PTHR45453">
    <property type="entry name" value="PHOSPHATE REGULON SENSOR PROTEIN PHOR"/>
    <property type="match status" value="1"/>
</dbReference>
<keyword evidence="6 9" id="KW-0418">Kinase</keyword>
<dbReference type="InterPro" id="IPR004358">
    <property type="entry name" value="Sig_transdc_His_kin-like_C"/>
</dbReference>
<dbReference type="EC" id="2.7.13.3" evidence="3"/>
<protein>
    <recommendedName>
        <fullName evidence="3">histidine kinase</fullName>
        <ecNumber evidence="3">2.7.13.3</ecNumber>
    </recommendedName>
</protein>
<dbReference type="GO" id="GO:0005886">
    <property type="term" value="C:plasma membrane"/>
    <property type="evidence" value="ECO:0007669"/>
    <property type="project" value="TreeGrafter"/>
</dbReference>
<evidence type="ECO:0000313" key="10">
    <source>
        <dbReference type="Proteomes" id="UP000713596"/>
    </source>
</evidence>
<dbReference type="Pfam" id="PF00512">
    <property type="entry name" value="HisKA"/>
    <property type="match status" value="1"/>
</dbReference>
<dbReference type="InterPro" id="IPR036097">
    <property type="entry name" value="HisK_dim/P_sf"/>
</dbReference>
<dbReference type="GO" id="GO:0000155">
    <property type="term" value="F:phosphorelay sensor kinase activity"/>
    <property type="evidence" value="ECO:0007669"/>
    <property type="project" value="InterPro"/>
</dbReference>
<keyword evidence="4" id="KW-0597">Phosphoprotein</keyword>
<evidence type="ECO:0000256" key="7">
    <source>
        <dbReference type="ARBA" id="ARBA00023012"/>
    </source>
</evidence>